<protein>
    <recommendedName>
        <fullName evidence="3">Acyltransferase 3 domain-containing protein</fullName>
    </recommendedName>
</protein>
<dbReference type="RefSeq" id="WP_188779766.1">
    <property type="nucleotide sequence ID" value="NZ_BMKQ01000001.1"/>
</dbReference>
<feature type="region of interest" description="Disordered" evidence="1">
    <location>
        <begin position="403"/>
        <end position="424"/>
    </location>
</feature>
<keyword evidence="5" id="KW-1185">Reference proteome</keyword>
<feature type="domain" description="Acyltransferase 3" evidence="3">
    <location>
        <begin position="26"/>
        <end position="372"/>
    </location>
</feature>
<feature type="transmembrane region" description="Helical" evidence="2">
    <location>
        <begin position="167"/>
        <end position="184"/>
    </location>
</feature>
<keyword evidence="2" id="KW-1133">Transmembrane helix</keyword>
<dbReference type="Proteomes" id="UP000649179">
    <property type="component" value="Unassembled WGS sequence"/>
</dbReference>
<gene>
    <name evidence="4" type="ORF">GCM10011519_21520</name>
</gene>
<feature type="transmembrane region" description="Helical" evidence="2">
    <location>
        <begin position="108"/>
        <end position="126"/>
    </location>
</feature>
<organism evidence="4 5">
    <name type="scientific">Marmoricola endophyticus</name>
    <dbReference type="NCBI Taxonomy" id="2040280"/>
    <lineage>
        <taxon>Bacteria</taxon>
        <taxon>Bacillati</taxon>
        <taxon>Actinomycetota</taxon>
        <taxon>Actinomycetes</taxon>
        <taxon>Propionibacteriales</taxon>
        <taxon>Nocardioidaceae</taxon>
        <taxon>Marmoricola</taxon>
    </lineage>
</organism>
<feature type="transmembrane region" description="Helical" evidence="2">
    <location>
        <begin position="196"/>
        <end position="217"/>
    </location>
</feature>
<dbReference type="EMBL" id="BMKQ01000001">
    <property type="protein sequence ID" value="GGF47173.1"/>
    <property type="molecule type" value="Genomic_DNA"/>
</dbReference>
<comment type="caution">
    <text evidence="4">The sequence shown here is derived from an EMBL/GenBank/DDBJ whole genome shotgun (WGS) entry which is preliminary data.</text>
</comment>
<name>A0A917BJV9_9ACTN</name>
<sequence>MSTPTYDDVRAGTGTPPSGSPRYPLGWLRALAALVVVTFHAYQHHRGPDGAAGGWPLGGLWHRLMLGSDAFVDMFFVLSGLVLWLPVARSAVAGDTSRSGRMLLLKRVARLLPLYYAVVLLVWALSNPVFPGEHWGDLLLHLTFLHVYSDQYVFWTDGPAWSLAVEMHFYLLMALSVPVLNAAVRRLGSRTARTVAAAALPTLLVVVGLAYLTWAIVVSPQDQDNWSIWFSPLSRAADFGLGTGLAVLVAVGVRAGGRVRSGLAVLGVGSLLALVLTRDTSTTTGEWWHPAFSLTIAMGLAAVVLTDGPWPAWMHGRTLAWLGGLGYGIYLIHEPVMRVLDGFGLLPGPRPGAWFLLTAVLVAVPTVLLAWLSSRTVETVGVRMLGTLDSDGASRDYYSHLGEDGSGSHRAGAAASASRGQHQR</sequence>
<dbReference type="Pfam" id="PF01757">
    <property type="entry name" value="Acyl_transf_3"/>
    <property type="match status" value="1"/>
</dbReference>
<evidence type="ECO:0000256" key="2">
    <source>
        <dbReference type="SAM" id="Phobius"/>
    </source>
</evidence>
<feature type="transmembrane region" description="Helical" evidence="2">
    <location>
        <begin position="64"/>
        <end position="87"/>
    </location>
</feature>
<feature type="transmembrane region" description="Helical" evidence="2">
    <location>
        <begin position="26"/>
        <end position="44"/>
    </location>
</feature>
<dbReference type="GO" id="GO:0016020">
    <property type="term" value="C:membrane"/>
    <property type="evidence" value="ECO:0007669"/>
    <property type="project" value="TreeGrafter"/>
</dbReference>
<dbReference type="InterPro" id="IPR050879">
    <property type="entry name" value="Acyltransferase_3"/>
</dbReference>
<feature type="transmembrane region" description="Helical" evidence="2">
    <location>
        <begin position="318"/>
        <end position="333"/>
    </location>
</feature>
<dbReference type="PANTHER" id="PTHR23028:SF53">
    <property type="entry name" value="ACYL_TRANSF_3 DOMAIN-CONTAINING PROTEIN"/>
    <property type="match status" value="1"/>
</dbReference>
<feature type="transmembrane region" description="Helical" evidence="2">
    <location>
        <begin position="287"/>
        <end position="306"/>
    </location>
</feature>
<dbReference type="PANTHER" id="PTHR23028">
    <property type="entry name" value="ACETYLTRANSFERASE"/>
    <property type="match status" value="1"/>
</dbReference>
<keyword evidence="2" id="KW-0812">Transmembrane</keyword>
<keyword evidence="2" id="KW-0472">Membrane</keyword>
<evidence type="ECO:0000313" key="4">
    <source>
        <dbReference type="EMBL" id="GGF47173.1"/>
    </source>
</evidence>
<dbReference type="AlphaFoldDB" id="A0A917BJV9"/>
<feature type="transmembrane region" description="Helical" evidence="2">
    <location>
        <begin position="237"/>
        <end position="256"/>
    </location>
</feature>
<dbReference type="GO" id="GO:0000271">
    <property type="term" value="P:polysaccharide biosynthetic process"/>
    <property type="evidence" value="ECO:0007669"/>
    <property type="project" value="TreeGrafter"/>
</dbReference>
<dbReference type="GO" id="GO:0016747">
    <property type="term" value="F:acyltransferase activity, transferring groups other than amino-acyl groups"/>
    <property type="evidence" value="ECO:0007669"/>
    <property type="project" value="InterPro"/>
</dbReference>
<evidence type="ECO:0000313" key="5">
    <source>
        <dbReference type="Proteomes" id="UP000649179"/>
    </source>
</evidence>
<evidence type="ECO:0000256" key="1">
    <source>
        <dbReference type="SAM" id="MobiDB-lite"/>
    </source>
</evidence>
<accession>A0A917BJV9</accession>
<reference evidence="4" key="1">
    <citation type="journal article" date="2014" name="Int. J. Syst. Evol. Microbiol.">
        <title>Complete genome sequence of Corynebacterium casei LMG S-19264T (=DSM 44701T), isolated from a smear-ripened cheese.</title>
        <authorList>
            <consortium name="US DOE Joint Genome Institute (JGI-PGF)"/>
            <person name="Walter F."/>
            <person name="Albersmeier A."/>
            <person name="Kalinowski J."/>
            <person name="Ruckert C."/>
        </authorList>
    </citation>
    <scope>NUCLEOTIDE SEQUENCE</scope>
    <source>
        <strain evidence="4">CGMCC 1.16067</strain>
    </source>
</reference>
<dbReference type="InterPro" id="IPR002656">
    <property type="entry name" value="Acyl_transf_3_dom"/>
</dbReference>
<evidence type="ECO:0000259" key="3">
    <source>
        <dbReference type="Pfam" id="PF01757"/>
    </source>
</evidence>
<reference evidence="4" key="2">
    <citation type="submission" date="2020-09" db="EMBL/GenBank/DDBJ databases">
        <authorList>
            <person name="Sun Q."/>
            <person name="Zhou Y."/>
        </authorList>
    </citation>
    <scope>NUCLEOTIDE SEQUENCE</scope>
    <source>
        <strain evidence="4">CGMCC 1.16067</strain>
    </source>
</reference>
<feature type="transmembrane region" description="Helical" evidence="2">
    <location>
        <begin position="263"/>
        <end position="281"/>
    </location>
</feature>
<feature type="compositionally biased region" description="Low complexity" evidence="1">
    <location>
        <begin position="408"/>
        <end position="424"/>
    </location>
</feature>
<proteinExistence type="predicted"/>
<feature type="transmembrane region" description="Helical" evidence="2">
    <location>
        <begin position="353"/>
        <end position="374"/>
    </location>
</feature>